<organism evidence="1 2">
    <name type="scientific">Abiotrophia defectiva ATCC 49176</name>
    <dbReference type="NCBI Taxonomy" id="592010"/>
    <lineage>
        <taxon>Bacteria</taxon>
        <taxon>Bacillati</taxon>
        <taxon>Bacillota</taxon>
        <taxon>Bacilli</taxon>
        <taxon>Lactobacillales</taxon>
        <taxon>Aerococcaceae</taxon>
        <taxon>Abiotrophia</taxon>
    </lineage>
</organism>
<dbReference type="EMBL" id="ACIN03000013">
    <property type="protein sequence ID" value="ESK65313.1"/>
    <property type="molecule type" value="Genomic_DNA"/>
</dbReference>
<dbReference type="AlphaFoldDB" id="W1Q2K9"/>
<name>W1Q2K9_ABIDE</name>
<dbReference type="STRING" id="592010.GCWU000182_001474"/>
<dbReference type="Proteomes" id="UP000019050">
    <property type="component" value="Unassembled WGS sequence"/>
</dbReference>
<comment type="caution">
    <text evidence="1">The sequence shown here is derived from an EMBL/GenBank/DDBJ whole genome shotgun (WGS) entry which is preliminary data.</text>
</comment>
<proteinExistence type="predicted"/>
<accession>W1Q2K9</accession>
<sequence length="77" mass="8601">MLDVFLIATIVALILLAAVGLDRIVCHVIRRKQDRDKIERSIAILGQTSTDLAEGMIELLERVEALENKSEQGDNQQ</sequence>
<evidence type="ECO:0000313" key="2">
    <source>
        <dbReference type="Proteomes" id="UP000019050"/>
    </source>
</evidence>
<reference evidence="1" key="1">
    <citation type="submission" date="2013-06" db="EMBL/GenBank/DDBJ databases">
        <authorList>
            <person name="Weinstock G."/>
            <person name="Sodergren E."/>
            <person name="Clifton S."/>
            <person name="Fulton L."/>
            <person name="Fulton B."/>
            <person name="Courtney L."/>
            <person name="Fronick C."/>
            <person name="Harrison M."/>
            <person name="Strong C."/>
            <person name="Farmer C."/>
            <person name="Delahaunty K."/>
            <person name="Markovic C."/>
            <person name="Hall O."/>
            <person name="Minx P."/>
            <person name="Tomlinson C."/>
            <person name="Mitreva M."/>
            <person name="Nelson J."/>
            <person name="Hou S."/>
            <person name="Wollam A."/>
            <person name="Pepin K.H."/>
            <person name="Johnson M."/>
            <person name="Bhonagiri V."/>
            <person name="Nash W.E."/>
            <person name="Warren W."/>
            <person name="Chinwalla A."/>
            <person name="Mardis E.R."/>
            <person name="Wilson R.K."/>
        </authorList>
    </citation>
    <scope>NUCLEOTIDE SEQUENCE [LARGE SCALE GENOMIC DNA]</scope>
    <source>
        <strain evidence="1">ATCC 49176</strain>
    </source>
</reference>
<dbReference type="RefSeq" id="WP_023392116.1">
    <property type="nucleotide sequence ID" value="NZ_KI535340.1"/>
</dbReference>
<gene>
    <name evidence="1" type="ORF">GCWU000182_001474</name>
</gene>
<evidence type="ECO:0000313" key="1">
    <source>
        <dbReference type="EMBL" id="ESK65313.1"/>
    </source>
</evidence>
<protein>
    <submittedName>
        <fullName evidence="1">Uncharacterized protein</fullName>
    </submittedName>
</protein>
<dbReference type="GeneID" id="84817974"/>
<keyword evidence="2" id="KW-1185">Reference proteome</keyword>
<dbReference type="HOGENOM" id="CLU_2629936_0_0_9"/>